<keyword evidence="3" id="KW-0677">Repeat</keyword>
<evidence type="ECO:0000256" key="2">
    <source>
        <dbReference type="ARBA" id="ARBA00022723"/>
    </source>
</evidence>
<dbReference type="Pfam" id="PF00903">
    <property type="entry name" value="Glyoxalase"/>
    <property type="match status" value="1"/>
</dbReference>
<dbReference type="Pfam" id="PF00096">
    <property type="entry name" value="zf-C2H2"/>
    <property type="match status" value="1"/>
</dbReference>
<comment type="caution">
    <text evidence="11">The sequence shown here is derived from an EMBL/GenBank/DDBJ whole genome shotgun (WGS) entry which is preliminary data.</text>
</comment>
<dbReference type="InterPro" id="IPR013087">
    <property type="entry name" value="Znf_C2H2_type"/>
</dbReference>
<dbReference type="GO" id="GO:0008270">
    <property type="term" value="F:zinc ion binding"/>
    <property type="evidence" value="ECO:0007669"/>
    <property type="project" value="UniProtKB-KW"/>
</dbReference>
<dbReference type="InterPro" id="IPR037523">
    <property type="entry name" value="VOC_core"/>
</dbReference>
<dbReference type="InterPro" id="IPR029068">
    <property type="entry name" value="Glyas_Bleomycin-R_OHBP_Dase"/>
</dbReference>
<dbReference type="OrthoDB" id="654211at2759"/>
<feature type="domain" description="C2H2-type" evidence="9">
    <location>
        <begin position="7"/>
        <end position="34"/>
    </location>
</feature>
<feature type="domain" description="C2H2-type" evidence="9">
    <location>
        <begin position="35"/>
        <end position="63"/>
    </location>
</feature>
<dbReference type="InterPro" id="IPR007219">
    <property type="entry name" value="XnlR_reg_dom"/>
</dbReference>
<dbReference type="FunFam" id="3.30.160.60:FF:002991">
    <property type="entry name" value="C2H2 transcription factor, putative"/>
    <property type="match status" value="1"/>
</dbReference>
<protein>
    <submittedName>
        <fullName evidence="11">Uncharacterized protein</fullName>
    </submittedName>
</protein>
<evidence type="ECO:0000256" key="3">
    <source>
        <dbReference type="ARBA" id="ARBA00022737"/>
    </source>
</evidence>
<keyword evidence="5" id="KW-0862">Zinc</keyword>
<proteinExistence type="predicted"/>
<feature type="region of interest" description="Disordered" evidence="8">
    <location>
        <begin position="55"/>
        <end position="79"/>
    </location>
</feature>
<dbReference type="Pfam" id="PF04082">
    <property type="entry name" value="Fungal_trans"/>
    <property type="match status" value="1"/>
</dbReference>
<evidence type="ECO:0000256" key="6">
    <source>
        <dbReference type="ARBA" id="ARBA00023242"/>
    </source>
</evidence>
<feature type="region of interest" description="Disordered" evidence="8">
    <location>
        <begin position="190"/>
        <end position="217"/>
    </location>
</feature>
<keyword evidence="4 7" id="KW-0863">Zinc-finger</keyword>
<evidence type="ECO:0000256" key="7">
    <source>
        <dbReference type="PROSITE-ProRule" id="PRU00042"/>
    </source>
</evidence>
<feature type="compositionally biased region" description="Polar residues" evidence="8">
    <location>
        <begin position="196"/>
        <end position="210"/>
    </location>
</feature>
<evidence type="ECO:0000313" key="12">
    <source>
        <dbReference type="Proteomes" id="UP001149079"/>
    </source>
</evidence>
<dbReference type="GO" id="GO:0005634">
    <property type="term" value="C:nucleus"/>
    <property type="evidence" value="ECO:0007669"/>
    <property type="project" value="UniProtKB-SubCell"/>
</dbReference>
<gene>
    <name evidence="11" type="ORF">N7515_005843</name>
</gene>
<evidence type="ECO:0000313" key="11">
    <source>
        <dbReference type="EMBL" id="KAJ5129804.1"/>
    </source>
</evidence>
<evidence type="ECO:0000259" key="10">
    <source>
        <dbReference type="PROSITE" id="PS51819"/>
    </source>
</evidence>
<dbReference type="EMBL" id="JAPQKL010000005">
    <property type="protein sequence ID" value="KAJ5129804.1"/>
    <property type="molecule type" value="Genomic_DNA"/>
</dbReference>
<dbReference type="InterPro" id="IPR004360">
    <property type="entry name" value="Glyas_Fos-R_dOase_dom"/>
</dbReference>
<dbReference type="SUPFAM" id="SSF57667">
    <property type="entry name" value="beta-beta-alpha zinc fingers"/>
    <property type="match status" value="1"/>
</dbReference>
<dbReference type="GO" id="GO:0000981">
    <property type="term" value="F:DNA-binding transcription factor activity, RNA polymerase II-specific"/>
    <property type="evidence" value="ECO:0007669"/>
    <property type="project" value="InterPro"/>
</dbReference>
<dbReference type="AlphaFoldDB" id="A0A9W9GV69"/>
<dbReference type="PANTHER" id="PTHR40626">
    <property type="entry name" value="MIP31509P"/>
    <property type="match status" value="1"/>
</dbReference>
<dbReference type="GO" id="GO:0000978">
    <property type="term" value="F:RNA polymerase II cis-regulatory region sequence-specific DNA binding"/>
    <property type="evidence" value="ECO:0007669"/>
    <property type="project" value="InterPro"/>
</dbReference>
<reference evidence="11" key="1">
    <citation type="submission" date="2022-11" db="EMBL/GenBank/DDBJ databases">
        <authorList>
            <person name="Petersen C."/>
        </authorList>
    </citation>
    <scope>NUCLEOTIDE SEQUENCE</scope>
    <source>
        <strain evidence="11">IBT 22155</strain>
    </source>
</reference>
<evidence type="ECO:0000256" key="1">
    <source>
        <dbReference type="ARBA" id="ARBA00004123"/>
    </source>
</evidence>
<dbReference type="GO" id="GO:0000785">
    <property type="term" value="C:chromatin"/>
    <property type="evidence" value="ECO:0007669"/>
    <property type="project" value="TreeGrafter"/>
</dbReference>
<sequence length="982" mass="109777">MQNTKPYQCQRCSRAFARLEHLQRHDRSHTKEKPFVCLRCPKAFTRKDLLARHERLSHPESSPVSNQTPTPSPTNPMDRLDTLASVVTTHDPNRASLHDNANYPAISPGVHRPMLAQLPGTDTPSAGPTTPTPGPDLGYTLGGFMPGLDHGHDFTSFLDSVPLPNHPFSPAYQPLPLFPPLQFSPVPEYDQASVKGAQTENTPSTPSSSVLPRHGAQLPSLQPEGYHSTPKALQPTGFVPVTAQCREKLLNMLSDYANVVPDMTLPSRHALSRCLTGYVTGFHDHYPIVHIPTLDTDTMTLPLFLSMAALGARYCREPDTSMRLYQLAKPVTLEHVRRVFQSGQLPEVNVADDIDTLETLQSLIHLTSVSMWFINNPPYHESLSLRSLMEMLIRQGGLNRLPENDGTWNSWIRRECVKRTKLIVFCFFNIHTIVFDLPPVVLTEDFTLELPSTEKEWQATRPDLWQAERIKSPGEPKFQNALSALFEPTSTVERFSSMGGYVLIHAILQDIWLMTKAGRLPVSRRNRLTPSPITSTPELIQVEQALERWCQCWEHNQESSIDPLSPNGPLSFTSAALLRLAYIRLNADCGSARQLHTWDPIQIATSLHENLSVRRGDRLTRAALHCAHALSTPVKLGISFVAHSQVALWSNQHALCSLECAVLLAKWLEAVTVKQPEPGLSEQEVRLRDFVLEMVMEVQHGVSREWLLDTNTRLTLQPDLNTPHLPHVWVSRLTSIQTPFPPLSPFTLNIPTITHLYPNNNQLEKNHQYARKYLPPPPLQDPGTFNPTFPNPPLSPSTSNYKLNHLAFRIKSPSRSLHFYINLLGMRVIFTMNAGPFTIYYLGHPPPEASTAEAVSAWAARTSEIPTMTRTSGLLELYHVHGSEDTEDTVCNGNVPPNLGFAHLGFTVPDVKDALRRLREEGVVVVKDLGVCGRGGVPLSDWEEGRGVGVGEIHSGYAWFFEKFAMVADPDGYLVELIPQNI</sequence>
<organism evidence="11 12">
    <name type="scientific">Penicillium bovifimosum</name>
    <dbReference type="NCBI Taxonomy" id="126998"/>
    <lineage>
        <taxon>Eukaryota</taxon>
        <taxon>Fungi</taxon>
        <taxon>Dikarya</taxon>
        <taxon>Ascomycota</taxon>
        <taxon>Pezizomycotina</taxon>
        <taxon>Eurotiomycetes</taxon>
        <taxon>Eurotiomycetidae</taxon>
        <taxon>Eurotiales</taxon>
        <taxon>Aspergillaceae</taxon>
        <taxon>Penicillium</taxon>
    </lineage>
</organism>
<dbReference type="PANTHER" id="PTHR40626:SF25">
    <property type="entry name" value="TRANSCRIPTION FACTOR, PUTATIVE (AFU_ORTHOLOGUE AFUA_3G02070)-RELATED"/>
    <property type="match status" value="1"/>
</dbReference>
<dbReference type="PROSITE" id="PS51819">
    <property type="entry name" value="VOC"/>
    <property type="match status" value="1"/>
</dbReference>
<dbReference type="Gene3D" id="3.10.180.10">
    <property type="entry name" value="2,3-Dihydroxybiphenyl 1,2-Dioxygenase, domain 1"/>
    <property type="match status" value="1"/>
</dbReference>
<keyword evidence="12" id="KW-1185">Reference proteome</keyword>
<dbReference type="PROSITE" id="PS00028">
    <property type="entry name" value="ZINC_FINGER_C2H2_1"/>
    <property type="match status" value="2"/>
</dbReference>
<dbReference type="SUPFAM" id="SSF54593">
    <property type="entry name" value="Glyoxalase/Bleomycin resistance protein/Dihydroxybiphenyl dioxygenase"/>
    <property type="match status" value="1"/>
</dbReference>
<accession>A0A9W9GV69</accession>
<keyword evidence="6" id="KW-0539">Nucleus</keyword>
<dbReference type="SMART" id="SM00355">
    <property type="entry name" value="ZnF_C2H2"/>
    <property type="match status" value="2"/>
</dbReference>
<evidence type="ECO:0000256" key="5">
    <source>
        <dbReference type="ARBA" id="ARBA00022833"/>
    </source>
</evidence>
<keyword evidence="2" id="KW-0479">Metal-binding</keyword>
<dbReference type="CDD" id="cd12148">
    <property type="entry name" value="fungal_TF_MHR"/>
    <property type="match status" value="1"/>
</dbReference>
<dbReference type="InterPro" id="IPR051059">
    <property type="entry name" value="VerF-like"/>
</dbReference>
<reference evidence="11" key="2">
    <citation type="journal article" date="2023" name="IMA Fungus">
        <title>Comparative genomic study of the Penicillium genus elucidates a diverse pangenome and 15 lateral gene transfer events.</title>
        <authorList>
            <person name="Petersen C."/>
            <person name="Sorensen T."/>
            <person name="Nielsen M.R."/>
            <person name="Sondergaard T.E."/>
            <person name="Sorensen J.L."/>
            <person name="Fitzpatrick D.A."/>
            <person name="Frisvad J.C."/>
            <person name="Nielsen K.L."/>
        </authorList>
    </citation>
    <scope>NUCLEOTIDE SEQUENCE</scope>
    <source>
        <strain evidence="11">IBT 22155</strain>
    </source>
</reference>
<dbReference type="PROSITE" id="PS50157">
    <property type="entry name" value="ZINC_FINGER_C2H2_2"/>
    <property type="match status" value="2"/>
</dbReference>
<dbReference type="FunFam" id="3.30.160.60:FF:002123">
    <property type="entry name" value="C2H2 transcription factor, putative"/>
    <property type="match status" value="1"/>
</dbReference>
<dbReference type="GeneID" id="81405757"/>
<feature type="domain" description="VOC" evidence="10">
    <location>
        <begin position="802"/>
        <end position="980"/>
    </location>
</feature>
<evidence type="ECO:0000256" key="8">
    <source>
        <dbReference type="SAM" id="MobiDB-lite"/>
    </source>
</evidence>
<name>A0A9W9GV69_9EURO</name>
<dbReference type="GO" id="GO:0006351">
    <property type="term" value="P:DNA-templated transcription"/>
    <property type="evidence" value="ECO:0007669"/>
    <property type="project" value="InterPro"/>
</dbReference>
<dbReference type="Gene3D" id="3.30.160.60">
    <property type="entry name" value="Classic Zinc Finger"/>
    <property type="match status" value="2"/>
</dbReference>
<dbReference type="InterPro" id="IPR036236">
    <property type="entry name" value="Znf_C2H2_sf"/>
</dbReference>
<comment type="subcellular location">
    <subcellularLocation>
        <location evidence="1">Nucleus</location>
    </subcellularLocation>
</comment>
<dbReference type="Proteomes" id="UP001149079">
    <property type="component" value="Unassembled WGS sequence"/>
</dbReference>
<evidence type="ECO:0000259" key="9">
    <source>
        <dbReference type="PROSITE" id="PS50157"/>
    </source>
</evidence>
<evidence type="ECO:0000256" key="4">
    <source>
        <dbReference type="ARBA" id="ARBA00022771"/>
    </source>
</evidence>
<dbReference type="RefSeq" id="XP_056520183.1">
    <property type="nucleotide sequence ID" value="XM_056666587.1"/>
</dbReference>